<sequence length="270" mass="30791">MENRRGISYIRPKLHSMKLRKRRVQADQNRSSSTRSSSRRRRGPRTAVCPLKIITATTITTRSSTASEVAEAVQITHATSRLFRYKTEILAAFRYLDAVKLRFDPPMPGKRIFNRRTAYHEFVHTMAEFKEQRIDITEVVNRAKELFAGHPDLILGLARFLPNGGSQYFGSSPPPELHLQVALKAIERQSQATTIKATALVHKIQALFSVQTDKAQQEVYKNYVAIFNDYIKGITSIPEMYTQFSQLLLAEYPDLLAELAEFFPESVRSA</sequence>
<accession>A0ABP0UV00</accession>
<evidence type="ECO:0000313" key="5">
    <source>
        <dbReference type="EMBL" id="CAK9231132.1"/>
    </source>
</evidence>
<evidence type="ECO:0000313" key="6">
    <source>
        <dbReference type="Proteomes" id="UP001497512"/>
    </source>
</evidence>
<evidence type="ECO:0000256" key="2">
    <source>
        <dbReference type="ARBA" id="ARBA00023242"/>
    </source>
</evidence>
<dbReference type="Pfam" id="PF02671">
    <property type="entry name" value="PAH"/>
    <property type="match status" value="2"/>
</dbReference>
<comment type="subcellular location">
    <subcellularLocation>
        <location evidence="1 3">Nucleus</location>
    </subcellularLocation>
</comment>
<dbReference type="Gene3D" id="1.20.1160.11">
    <property type="entry name" value="Paired amphipathic helix"/>
    <property type="match status" value="2"/>
</dbReference>
<gene>
    <name evidence="5" type="ORF">CSSPTR1EN2_LOCUS20311</name>
</gene>
<dbReference type="InterPro" id="IPR036600">
    <property type="entry name" value="PAH_sf"/>
</dbReference>
<reference evidence="5" key="1">
    <citation type="submission" date="2024-02" db="EMBL/GenBank/DDBJ databases">
        <authorList>
            <consortium name="ELIXIR-Norway"/>
            <consortium name="Elixir Norway"/>
        </authorList>
    </citation>
    <scope>NUCLEOTIDE SEQUENCE</scope>
</reference>
<dbReference type="EMBL" id="OZ019899">
    <property type="protein sequence ID" value="CAK9231132.1"/>
    <property type="molecule type" value="Genomic_DNA"/>
</dbReference>
<dbReference type="InterPro" id="IPR039774">
    <property type="entry name" value="Sin3-like"/>
</dbReference>
<dbReference type="PROSITE" id="PS51477">
    <property type="entry name" value="PAH"/>
    <property type="match status" value="2"/>
</dbReference>
<keyword evidence="2 3" id="KW-0539">Nucleus</keyword>
<evidence type="ECO:0000256" key="4">
    <source>
        <dbReference type="SAM" id="MobiDB-lite"/>
    </source>
</evidence>
<protein>
    <submittedName>
        <fullName evidence="5">Uncharacterized protein</fullName>
    </submittedName>
</protein>
<dbReference type="SUPFAM" id="SSF47762">
    <property type="entry name" value="PAH2 domain"/>
    <property type="match status" value="2"/>
</dbReference>
<name>A0ABP0UV00_9BRYO</name>
<dbReference type="InterPro" id="IPR003822">
    <property type="entry name" value="PAH"/>
</dbReference>
<evidence type="ECO:0000256" key="1">
    <source>
        <dbReference type="ARBA" id="ARBA00004123"/>
    </source>
</evidence>
<dbReference type="Proteomes" id="UP001497512">
    <property type="component" value="Chromosome 7"/>
</dbReference>
<dbReference type="PANTHER" id="PTHR12346">
    <property type="entry name" value="SIN3B-RELATED"/>
    <property type="match status" value="1"/>
</dbReference>
<organism evidence="5 6">
    <name type="scientific">Sphagnum troendelagicum</name>
    <dbReference type="NCBI Taxonomy" id="128251"/>
    <lineage>
        <taxon>Eukaryota</taxon>
        <taxon>Viridiplantae</taxon>
        <taxon>Streptophyta</taxon>
        <taxon>Embryophyta</taxon>
        <taxon>Bryophyta</taxon>
        <taxon>Sphagnophytina</taxon>
        <taxon>Sphagnopsida</taxon>
        <taxon>Sphagnales</taxon>
        <taxon>Sphagnaceae</taxon>
        <taxon>Sphagnum</taxon>
    </lineage>
</organism>
<keyword evidence="6" id="KW-1185">Reference proteome</keyword>
<feature type="region of interest" description="Disordered" evidence="4">
    <location>
        <begin position="19"/>
        <end position="47"/>
    </location>
</feature>
<evidence type="ECO:0000256" key="3">
    <source>
        <dbReference type="PROSITE-ProRule" id="PRU00810"/>
    </source>
</evidence>
<proteinExistence type="predicted"/>